<evidence type="ECO:0000313" key="3">
    <source>
        <dbReference type="Proteomes" id="UP000583929"/>
    </source>
</evidence>
<dbReference type="Proteomes" id="UP000583929">
    <property type="component" value="Unassembled WGS sequence"/>
</dbReference>
<feature type="region of interest" description="Disordered" evidence="1">
    <location>
        <begin position="2282"/>
        <end position="2311"/>
    </location>
</feature>
<protein>
    <submittedName>
        <fullName evidence="2">Uncharacterized protein</fullName>
    </submittedName>
</protein>
<feature type="region of interest" description="Disordered" evidence="1">
    <location>
        <begin position="592"/>
        <end position="615"/>
    </location>
</feature>
<feature type="region of interest" description="Disordered" evidence="1">
    <location>
        <begin position="2468"/>
        <end position="2505"/>
    </location>
</feature>
<feature type="compositionally biased region" description="Basic and acidic residues" evidence="1">
    <location>
        <begin position="1473"/>
        <end position="1482"/>
    </location>
</feature>
<proteinExistence type="predicted"/>
<feature type="region of interest" description="Disordered" evidence="1">
    <location>
        <begin position="925"/>
        <end position="948"/>
    </location>
</feature>
<organism evidence="2 3">
    <name type="scientific">Cannabis sativa</name>
    <name type="common">Hemp</name>
    <name type="synonym">Marijuana</name>
    <dbReference type="NCBI Taxonomy" id="3483"/>
    <lineage>
        <taxon>Eukaryota</taxon>
        <taxon>Viridiplantae</taxon>
        <taxon>Streptophyta</taxon>
        <taxon>Embryophyta</taxon>
        <taxon>Tracheophyta</taxon>
        <taxon>Spermatophyta</taxon>
        <taxon>Magnoliopsida</taxon>
        <taxon>eudicotyledons</taxon>
        <taxon>Gunneridae</taxon>
        <taxon>Pentapetalae</taxon>
        <taxon>rosids</taxon>
        <taxon>fabids</taxon>
        <taxon>Rosales</taxon>
        <taxon>Cannabaceae</taxon>
        <taxon>Cannabis</taxon>
    </lineage>
</organism>
<gene>
    <name evidence="2" type="ORF">G4B88_022199</name>
</gene>
<feature type="compositionally biased region" description="Polar residues" evidence="1">
    <location>
        <begin position="2283"/>
        <end position="2295"/>
    </location>
</feature>
<feature type="compositionally biased region" description="Basic and acidic residues" evidence="1">
    <location>
        <begin position="2468"/>
        <end position="2484"/>
    </location>
</feature>
<name>A0A7J6FY79_CANSA</name>
<dbReference type="EMBL" id="JAATIQ010000162">
    <property type="protein sequence ID" value="KAF4375552.1"/>
    <property type="molecule type" value="Genomic_DNA"/>
</dbReference>
<feature type="region of interest" description="Disordered" evidence="1">
    <location>
        <begin position="1473"/>
        <end position="1501"/>
    </location>
</feature>
<feature type="compositionally biased region" description="Polar residues" evidence="1">
    <location>
        <begin position="932"/>
        <end position="947"/>
    </location>
</feature>
<keyword evidence="3" id="KW-1185">Reference proteome</keyword>
<dbReference type="PANTHER" id="PTHR33621:SF2">
    <property type="entry name" value="RIBOSOMAL L1 DOMAIN-CONTAINING PROTEIN"/>
    <property type="match status" value="1"/>
</dbReference>
<comment type="caution">
    <text evidence="2">The sequence shown here is derived from an EMBL/GenBank/DDBJ whole genome shotgun (WGS) entry which is preliminary data.</text>
</comment>
<evidence type="ECO:0000256" key="1">
    <source>
        <dbReference type="SAM" id="MobiDB-lite"/>
    </source>
</evidence>
<dbReference type="PANTHER" id="PTHR33621">
    <property type="entry name" value="ASPARTIC/GLUTAMIC ACID-RICH PROTEIN"/>
    <property type="match status" value="1"/>
</dbReference>
<reference evidence="2 3" key="1">
    <citation type="journal article" date="2020" name="bioRxiv">
        <title>Sequence and annotation of 42 cannabis genomes reveals extensive copy number variation in cannabinoid synthesis and pathogen resistance genes.</title>
        <authorList>
            <person name="Mckernan K.J."/>
            <person name="Helbert Y."/>
            <person name="Kane L.T."/>
            <person name="Ebling H."/>
            <person name="Zhang L."/>
            <person name="Liu B."/>
            <person name="Eaton Z."/>
            <person name="Mclaughlin S."/>
            <person name="Kingan S."/>
            <person name="Baybayan P."/>
            <person name="Concepcion G."/>
            <person name="Jordan M."/>
            <person name="Riva A."/>
            <person name="Barbazuk W."/>
            <person name="Harkins T."/>
        </authorList>
    </citation>
    <scope>NUCLEOTIDE SEQUENCE [LARGE SCALE GENOMIC DNA]</scope>
    <source>
        <strain evidence="3">cv. Jamaican Lion 4</strain>
        <tissue evidence="2">Leaf</tissue>
    </source>
</reference>
<accession>A0A7J6FY79</accession>
<sequence>MQPWLHIHKRPSLEMDYHAMKRKELQALCKTHGIPANLTNREMADRLNLLLKDGEASGSKGLCEIDGEIQSVDVDKKVKKVTFSPDNETFVFVGTDLDSDSDYCSKSKNGNSRKRRATSKNVVVKKNVEVNPVRVTRSRGQSVVEEESKVVSLAVAGRKRGRRGKETVDVCDKPSSVVDGSAECDEGKKEEGVRQLRGRNVVIEAGGNGEEGEVVPSKKISLRGSRKTRFVSVDETLQENLVAEVKYESKDEGGCNTLSQDVSRTEVGVRTRRSKTQVNVAKDDGSNALSQELGKIDVGVGSRRSKTQMNVAKDEGPSALTEDLGKTVVEGRTRRSKRTQMDVVAKDEGSSALTEDLGKAVVEGRTRRSKTQKNVAKDEGSSALTEDLGIAVVEARTRRSKTQTNVAKDESSSALTEDLGKAVVEGRTRRSKTQMNVAKNEDSNALTKDLGEIDVAVRTRRSRTQINENDSAEPKNECQNVLQLEEPLKGLARRPKSQKKVAVDDNSTALTDDLGKADVEGGAYAVAETKKASQDVLQPEESLKGLGRNLRRKSVAGKKGRVASETFAGESIENGLVLNLEPSKRSKMTEVESVSKTGSDGDTMKQLLPDGPSRRTRRNTRLFTVADSSINNEQLTTHETSERVNPSKEEPLKRCANIAAMPTRKSTLDASSQILSKISDKLGEVATKYEKLNVQSSVIAHEPGNALSVKESPVIDELAEVEASTSRNEPDLLCSKEVSQATVNQLGSAEVSTVNNELVDISPNLVVDISPGLVSDISPNLVIDLAPSMQIQVLPSVVDNSVVEDNTVEEGTEKLLEKNASGDYNLVESVEYPNDEHYDLSSIHDEDSEGGYKNINQGSDELDNQSAEKYKVSIQEDHVENANNSQDEKAGTLIGTTCLEYNNEIVVLKEDVEAESRSHFTLEKLQEGSECESPSASNKVIASQHQSFGDHKDVASELNRDHSFSAHDFISMADQVNVEEKLEELEGKKCESPSNSNEMASNEVLQTVQEFQQPHSDLDNHVPLEDEGASLAAQNLMFENEKVEVEDKFEELEEEQESGDLKETSNEITQSVLEIQQPHSSEIDHHVASPAADNLVFGDDQVGFEDKSEKLQEEQERGNLDAIGPLSSEVTKEATTEVIPTLLQIENLNKDDARMDNTLANEALDMHDSDRGAILEEEYSSKVELSIDISCGSMLNVSPSHGDENRSHNPCEDAVYTTEEEANTKEEGNGAASDINQEIDATTLELSQVQANYNDGAAKDSALVTDVDCSIEEALENNPVGIDDVNDGAAEDSALVTDIDYSIEETLERIPVGSEDVNDVAADYSALVTDIDCSIEEALESNPVGSDDVNDVAVPQSVECFVPSPGNRTSELPASETNMDLADGDKERAEQSYDNGKHMEVEENLTMNEQLNETSELHVPSSEIACFEKVVDLGDGEKEGVENSNEVLVEANLEDKEVEENLTMDDQVEEVSERQLGEHGDHNTPAVSKEMISGDSGSPDEKEDACAIIQEYLENETRMHLVHEENGPESEGCESDAVEGVETNSVAEHGFENMLEDGGEEDEEACAMNTERTELEEENGAVSVNDEDLDENVSWVSDNSVSGDGETESFEVDIGGEEEISNSQSVQTTVSVDVVVGATAVDVNDISAEDEIQEQTDGGTDTILINSNSQAISVHAETTLSEDEIQAQNDSLRDSVLINSQETKVVSTDEAGDGSLDQRIAFDSVEDGTELAGTPPISPQKLENDCDEKITSDIKTLAENTIGRTDNSSSMVAAGKDSPCHVYRNLVTESVEVVEKVNTDKGTDLENVGSSIKVNKDLGTDASRYHRIMLEEGDKTGDFSLALSSLFSSNNSKTNSKDTGASRYNRIMLEEGDDTGDFSPVLSNLFSSNNSKLNSKDTAARVEELSLMKPEEGTDLENVGSSLEASRYYRFMLQNGDKTDDFSLALSNLCGSNNSKINSKDAAACVEELSILKSEKGTDLENVGSSFEANKDLGTDHRASRCHRIMLEEGDKTDDFCLSLSNLFSSNNIKINSKETREMHDLHHSETVQFSGAFKDTAACVEELSILKPEEGTDLNNLDSFIEESNELGTDRRVSGICMDLHNLFSSNDSKISSEEVDAEVLEKVVIYSGASKDTADVEEILEPEKGDQQCSDIALSSQSMQLTPQDDKAVECDAEESLSTGFELNLGFEDSKTFEPESEEMKNEEDTVVSISTVSASVVEVQIQHENHFTSLDELIYENEGSKESVCHESEALEFKESTEIIGSITAPTNTSDIVETRELNENISEGNTTNITADSDEPSSENGGSAEKGISSAELCGDLKQEENENVVEGMVGTAEVSNDLSEAQVTSSYAAALDESIIENNVTEEKCNVGGCFEHNKDVSAGFESSIDAAEDSKQEEIFVNKDDSELKGTNVDQFSSTPWTVSSKSRLLKLESHQDYSKECISDSTIIPKNNIFSVPATPKNLKISHDMKENMPSTKREHFSSLTASKKSQKRRPLENLPNI</sequence>
<evidence type="ECO:0000313" key="2">
    <source>
        <dbReference type="EMBL" id="KAF4375552.1"/>
    </source>
</evidence>